<feature type="region of interest" description="Disordered" evidence="1">
    <location>
        <begin position="30"/>
        <end position="51"/>
    </location>
</feature>
<dbReference type="PROSITE" id="PS51257">
    <property type="entry name" value="PROKAR_LIPOPROTEIN"/>
    <property type="match status" value="1"/>
</dbReference>
<reference evidence="4" key="1">
    <citation type="journal article" date="2014" name="Int. J. Syst. Evol. Microbiol.">
        <title>Complete genome sequence of Corynebacterium casei LMG S-19264T (=DSM 44701T), isolated from a smear-ripened cheese.</title>
        <authorList>
            <consortium name="US DOE Joint Genome Institute (JGI-PGF)"/>
            <person name="Walter F."/>
            <person name="Albersmeier A."/>
            <person name="Kalinowski J."/>
            <person name="Ruckert C."/>
        </authorList>
    </citation>
    <scope>NUCLEOTIDE SEQUENCE</scope>
    <source>
        <strain evidence="4">KCTC 12710</strain>
    </source>
</reference>
<dbReference type="Gene3D" id="2.40.128.640">
    <property type="match status" value="1"/>
</dbReference>
<feature type="domain" description="DUF306" evidence="3">
    <location>
        <begin position="161"/>
        <end position="270"/>
    </location>
</feature>
<name>A0A918R2Q9_9FLAO</name>
<feature type="compositionally biased region" description="Polar residues" evidence="1">
    <location>
        <begin position="30"/>
        <end position="44"/>
    </location>
</feature>
<comment type="caution">
    <text evidence="4">The sequence shown here is derived from an EMBL/GenBank/DDBJ whole genome shotgun (WGS) entry which is preliminary data.</text>
</comment>
<reference evidence="4" key="2">
    <citation type="submission" date="2020-09" db="EMBL/GenBank/DDBJ databases">
        <authorList>
            <person name="Sun Q."/>
            <person name="Kim S."/>
        </authorList>
    </citation>
    <scope>NUCLEOTIDE SEQUENCE</scope>
    <source>
        <strain evidence="4">KCTC 12710</strain>
    </source>
</reference>
<proteinExistence type="predicted"/>
<evidence type="ECO:0000313" key="4">
    <source>
        <dbReference type="EMBL" id="GGZ85290.1"/>
    </source>
</evidence>
<feature type="chain" id="PRO_5037181497" description="DUF306 domain-containing protein" evidence="2">
    <location>
        <begin position="26"/>
        <end position="276"/>
    </location>
</feature>
<evidence type="ECO:0000259" key="3">
    <source>
        <dbReference type="Pfam" id="PF03724"/>
    </source>
</evidence>
<evidence type="ECO:0000256" key="1">
    <source>
        <dbReference type="SAM" id="MobiDB-lite"/>
    </source>
</evidence>
<dbReference type="InterPro" id="IPR005184">
    <property type="entry name" value="DUF306_Meta_HslJ"/>
</dbReference>
<gene>
    <name evidence="4" type="ORF">GCM10007028_24370</name>
</gene>
<dbReference type="PANTHER" id="PTHR35535">
    <property type="entry name" value="HEAT SHOCK PROTEIN HSLJ"/>
    <property type="match status" value="1"/>
</dbReference>
<dbReference type="InterPro" id="IPR053147">
    <property type="entry name" value="Hsp_HslJ-like"/>
</dbReference>
<dbReference type="RefSeq" id="WP_189361090.1">
    <property type="nucleotide sequence ID" value="NZ_BMWZ01000005.1"/>
</dbReference>
<dbReference type="Pfam" id="PF03724">
    <property type="entry name" value="META"/>
    <property type="match status" value="1"/>
</dbReference>
<keyword evidence="2" id="KW-0732">Signal</keyword>
<feature type="signal peptide" evidence="2">
    <location>
        <begin position="1"/>
        <end position="25"/>
    </location>
</feature>
<accession>A0A918R2Q9</accession>
<protein>
    <recommendedName>
        <fullName evidence="3">DUF306 domain-containing protein</fullName>
    </recommendedName>
</protein>
<dbReference type="EMBL" id="BMWZ01000005">
    <property type="protein sequence ID" value="GGZ85290.1"/>
    <property type="molecule type" value="Genomic_DNA"/>
</dbReference>
<organism evidence="4 5">
    <name type="scientific">Algibacter mikhailovii</name>
    <dbReference type="NCBI Taxonomy" id="425498"/>
    <lineage>
        <taxon>Bacteria</taxon>
        <taxon>Pseudomonadati</taxon>
        <taxon>Bacteroidota</taxon>
        <taxon>Flavobacteriia</taxon>
        <taxon>Flavobacteriales</taxon>
        <taxon>Flavobacteriaceae</taxon>
        <taxon>Algibacter</taxon>
    </lineage>
</organism>
<evidence type="ECO:0000313" key="5">
    <source>
        <dbReference type="Proteomes" id="UP000636004"/>
    </source>
</evidence>
<dbReference type="InterPro" id="IPR038670">
    <property type="entry name" value="HslJ-like_sf"/>
</dbReference>
<dbReference type="InterPro" id="IPR007298">
    <property type="entry name" value="Cu-R_lipoprotein_NlpE"/>
</dbReference>
<dbReference type="Proteomes" id="UP000636004">
    <property type="component" value="Unassembled WGS sequence"/>
</dbReference>
<dbReference type="AlphaFoldDB" id="A0A918R2Q9"/>
<sequence>MKKVMYLNFWTVVFALVIFSCNSTKVNTDDANANNPQIDSSNGLGQEADGHTSENALDWEGVYNGTIPCADCEGIKTSITLNKENKYDRTISYIGKPDSMLRDTGSFTWDDSGSIITIGDGETSQSYKVGENILFHLDKTGNQIKGDLASKYRLMKNYSDSNLENKKWVLTELMGKPIQTPKDGKPAFVTFSSKEARMSGNNSCNLFSGSYSIKSGNRIEIGQMMNTMMACENMDQASQFMQVLQKADNYTVVEETMNLNKARMAPLAKFSLAKAD</sequence>
<keyword evidence="5" id="KW-1185">Reference proteome</keyword>
<dbReference type="Pfam" id="PF04170">
    <property type="entry name" value="NlpE"/>
    <property type="match status" value="1"/>
</dbReference>
<evidence type="ECO:0000256" key="2">
    <source>
        <dbReference type="SAM" id="SignalP"/>
    </source>
</evidence>
<dbReference type="PANTHER" id="PTHR35535:SF1">
    <property type="entry name" value="HEAT SHOCK PROTEIN HSLJ"/>
    <property type="match status" value="1"/>
</dbReference>
<dbReference type="Gene3D" id="2.40.128.270">
    <property type="match status" value="1"/>
</dbReference>